<dbReference type="InterPro" id="IPR003593">
    <property type="entry name" value="AAA+_ATPase"/>
</dbReference>
<dbReference type="PROSITE" id="PS00211">
    <property type="entry name" value="ABC_TRANSPORTER_1"/>
    <property type="match status" value="1"/>
</dbReference>
<accession>A0A1B6K9B6</accession>
<keyword evidence="8 9" id="KW-0472">Membrane</keyword>
<organism evidence="11">
    <name type="scientific">Graphocephala atropunctata</name>
    <dbReference type="NCBI Taxonomy" id="36148"/>
    <lineage>
        <taxon>Eukaryota</taxon>
        <taxon>Metazoa</taxon>
        <taxon>Ecdysozoa</taxon>
        <taxon>Arthropoda</taxon>
        <taxon>Hexapoda</taxon>
        <taxon>Insecta</taxon>
        <taxon>Pterygota</taxon>
        <taxon>Neoptera</taxon>
        <taxon>Paraneoptera</taxon>
        <taxon>Hemiptera</taxon>
        <taxon>Auchenorrhyncha</taxon>
        <taxon>Membracoidea</taxon>
        <taxon>Cicadellidae</taxon>
        <taxon>Cicadellinae</taxon>
        <taxon>Cicadellini</taxon>
        <taxon>Graphocephala</taxon>
    </lineage>
</organism>
<dbReference type="AlphaFoldDB" id="A0A1B6K9B6"/>
<dbReference type="GO" id="GO:0016887">
    <property type="term" value="F:ATP hydrolysis activity"/>
    <property type="evidence" value="ECO:0007669"/>
    <property type="project" value="InterPro"/>
</dbReference>
<reference evidence="11" key="1">
    <citation type="submission" date="2015-11" db="EMBL/GenBank/DDBJ databases">
        <title>De novo transcriptome assembly of four potential Pierce s Disease insect vectors from Arizona vineyards.</title>
        <authorList>
            <person name="Tassone E.E."/>
        </authorList>
    </citation>
    <scope>NUCLEOTIDE SEQUENCE</scope>
</reference>
<dbReference type="GO" id="GO:0030659">
    <property type="term" value="C:cytoplasmic vesicle membrane"/>
    <property type="evidence" value="ECO:0007669"/>
    <property type="project" value="TreeGrafter"/>
</dbReference>
<dbReference type="GO" id="GO:0140359">
    <property type="term" value="F:ABC-type transporter activity"/>
    <property type="evidence" value="ECO:0007669"/>
    <property type="project" value="InterPro"/>
</dbReference>
<keyword evidence="4 9" id="KW-0812">Transmembrane</keyword>
<dbReference type="EMBL" id="GEBQ01031928">
    <property type="protein sequence ID" value="JAT08049.1"/>
    <property type="molecule type" value="Transcribed_RNA"/>
</dbReference>
<keyword evidence="5" id="KW-0547">Nucleotide-binding</keyword>
<dbReference type="GO" id="GO:0005886">
    <property type="term" value="C:plasma membrane"/>
    <property type="evidence" value="ECO:0007669"/>
    <property type="project" value="TreeGrafter"/>
</dbReference>
<dbReference type="InterPro" id="IPR003439">
    <property type="entry name" value="ABC_transporter-like_ATP-bd"/>
</dbReference>
<evidence type="ECO:0000256" key="5">
    <source>
        <dbReference type="ARBA" id="ARBA00022741"/>
    </source>
</evidence>
<dbReference type="InterPro" id="IPR027417">
    <property type="entry name" value="P-loop_NTPase"/>
</dbReference>
<proteinExistence type="inferred from homology"/>
<evidence type="ECO:0000256" key="3">
    <source>
        <dbReference type="ARBA" id="ARBA00022448"/>
    </source>
</evidence>
<dbReference type="SMART" id="SM00382">
    <property type="entry name" value="AAA"/>
    <property type="match status" value="1"/>
</dbReference>
<keyword evidence="7 9" id="KW-1133">Transmembrane helix</keyword>
<feature type="transmembrane region" description="Helical" evidence="9">
    <location>
        <begin position="384"/>
        <end position="413"/>
    </location>
</feature>
<gene>
    <name evidence="11" type="ORF">g.15452</name>
</gene>
<sequence length="608" mass="67447">MQSSTDEGETVLSWDIKSLTVTTTTHSLLKRDVVHRHSLLRNVRGYATSGSLLAIMGPSGAGKTTLLAALNQRITGDLVGEVMINGREVDKDLMVRISGFVPQQDLAVSCLSALEHLTFTATLKLDRRVSLIQKQRIICGLIKDLGLSSCSCTQISALSGGERKRLSLATQVLTDPPILYCDEPTTGLDSYNASSVVTVLQTLTKRGMTIVCTIHQPSSDVYTMFDQVCLLVPGGSQAYFGTVAGAQQFFSSLGMECPSLFNPADFLLSKLNSTPNVTRVLCDKFFESSLSKTLSSKIDNIKKASIKNQCVFGIEEKFLKFYSVCPPTQKTQLRWLMWRSGLAMFRDSHRIMLRFIMYMMIGLFVSSPYVSVKLDQAGIQSLQGFHYAVITETIFIHTYSILFTFPAEIAIMLREINNGVYQPGPYYFSKAIVLLPRVILETIFFCMIAFMLVGVEGGSLGFLMFSSPVIASAIVSTAYGCCMSAMFENIASASLLVVPIDFITYTFSGIFLHLSTVPLYLRWIKYISRFYYGLEAMSIMQWTKIGSIPCSDNTELPCIMTGVGVLQKYGYSPNNLWLDFTGMTITFAVLHAIGFFAFRCRSQRQSVY</sequence>
<dbReference type="PANTHER" id="PTHR48041:SF139">
    <property type="entry name" value="PROTEIN SCARLET"/>
    <property type="match status" value="1"/>
</dbReference>
<feature type="transmembrane region" description="Helical" evidence="9">
    <location>
        <begin position="460"/>
        <end position="481"/>
    </location>
</feature>
<dbReference type="InterPro" id="IPR043926">
    <property type="entry name" value="ABCG_dom"/>
</dbReference>
<comment type="similarity">
    <text evidence="2">Belongs to the ABC transporter superfamily. ABCG family. Eye pigment precursor importer (TC 3.A.1.204) subfamily.</text>
</comment>
<evidence type="ECO:0000256" key="2">
    <source>
        <dbReference type="ARBA" id="ARBA00005814"/>
    </source>
</evidence>
<evidence type="ECO:0000256" key="7">
    <source>
        <dbReference type="ARBA" id="ARBA00022989"/>
    </source>
</evidence>
<dbReference type="InterPro" id="IPR050352">
    <property type="entry name" value="ABCG_transporters"/>
</dbReference>
<feature type="transmembrane region" description="Helical" evidence="9">
    <location>
        <begin position="576"/>
        <end position="598"/>
    </location>
</feature>
<evidence type="ECO:0000256" key="9">
    <source>
        <dbReference type="SAM" id="Phobius"/>
    </source>
</evidence>
<dbReference type="PANTHER" id="PTHR48041">
    <property type="entry name" value="ABC TRANSPORTER G FAMILY MEMBER 28"/>
    <property type="match status" value="1"/>
</dbReference>
<name>A0A1B6K9B6_9HEMI</name>
<comment type="subcellular location">
    <subcellularLocation>
        <location evidence="1">Membrane</location>
        <topology evidence="1">Multi-pass membrane protein</topology>
    </subcellularLocation>
</comment>
<feature type="transmembrane region" description="Helical" evidence="9">
    <location>
        <begin position="493"/>
        <end position="514"/>
    </location>
</feature>
<dbReference type="GO" id="GO:0005524">
    <property type="term" value="F:ATP binding"/>
    <property type="evidence" value="ECO:0007669"/>
    <property type="project" value="UniProtKB-KW"/>
</dbReference>
<feature type="domain" description="ABC transporter" evidence="10">
    <location>
        <begin position="23"/>
        <end position="258"/>
    </location>
</feature>
<evidence type="ECO:0000313" key="11">
    <source>
        <dbReference type="EMBL" id="JAT08049.1"/>
    </source>
</evidence>
<feature type="transmembrane region" description="Helical" evidence="9">
    <location>
        <begin position="434"/>
        <end position="454"/>
    </location>
</feature>
<evidence type="ECO:0000259" key="10">
    <source>
        <dbReference type="PROSITE" id="PS50893"/>
    </source>
</evidence>
<keyword evidence="3" id="KW-0813">Transport</keyword>
<feature type="transmembrane region" description="Helical" evidence="9">
    <location>
        <begin position="351"/>
        <end position="372"/>
    </location>
</feature>
<dbReference type="InterPro" id="IPR017871">
    <property type="entry name" value="ABC_transporter-like_CS"/>
</dbReference>
<dbReference type="PROSITE" id="PS50893">
    <property type="entry name" value="ABC_TRANSPORTER_2"/>
    <property type="match status" value="1"/>
</dbReference>
<dbReference type="Pfam" id="PF01061">
    <property type="entry name" value="ABC2_membrane"/>
    <property type="match status" value="1"/>
</dbReference>
<evidence type="ECO:0000256" key="4">
    <source>
        <dbReference type="ARBA" id="ARBA00022692"/>
    </source>
</evidence>
<evidence type="ECO:0000256" key="1">
    <source>
        <dbReference type="ARBA" id="ARBA00004141"/>
    </source>
</evidence>
<evidence type="ECO:0000256" key="6">
    <source>
        <dbReference type="ARBA" id="ARBA00022840"/>
    </source>
</evidence>
<dbReference type="Gene3D" id="3.40.50.300">
    <property type="entry name" value="P-loop containing nucleotide triphosphate hydrolases"/>
    <property type="match status" value="1"/>
</dbReference>
<protein>
    <recommendedName>
        <fullName evidence="10">ABC transporter domain-containing protein</fullName>
    </recommendedName>
</protein>
<dbReference type="Pfam" id="PF19055">
    <property type="entry name" value="ABC2_membrane_7"/>
    <property type="match status" value="1"/>
</dbReference>
<dbReference type="InterPro" id="IPR013525">
    <property type="entry name" value="ABC2_TM"/>
</dbReference>
<evidence type="ECO:0000256" key="8">
    <source>
        <dbReference type="ARBA" id="ARBA00023136"/>
    </source>
</evidence>
<dbReference type="SUPFAM" id="SSF52540">
    <property type="entry name" value="P-loop containing nucleoside triphosphate hydrolases"/>
    <property type="match status" value="1"/>
</dbReference>
<keyword evidence="6" id="KW-0067">ATP-binding</keyword>
<dbReference type="Pfam" id="PF00005">
    <property type="entry name" value="ABC_tran"/>
    <property type="match status" value="1"/>
</dbReference>